<feature type="transmembrane region" description="Helical" evidence="2">
    <location>
        <begin position="158"/>
        <end position="175"/>
    </location>
</feature>
<name>A0A4D6H9K6_9EURY</name>
<evidence type="ECO:0000256" key="2">
    <source>
        <dbReference type="SAM" id="Phobius"/>
    </source>
</evidence>
<proteinExistence type="predicted"/>
<dbReference type="GO" id="GO:0080120">
    <property type="term" value="P:CAAX-box protein maturation"/>
    <property type="evidence" value="ECO:0007669"/>
    <property type="project" value="UniProtKB-ARBA"/>
</dbReference>
<evidence type="ECO:0000256" key="1">
    <source>
        <dbReference type="SAM" id="MobiDB-lite"/>
    </source>
</evidence>
<feature type="transmembrane region" description="Helical" evidence="2">
    <location>
        <begin position="181"/>
        <end position="206"/>
    </location>
</feature>
<dbReference type="GO" id="GO:0004175">
    <property type="term" value="F:endopeptidase activity"/>
    <property type="evidence" value="ECO:0007669"/>
    <property type="project" value="UniProtKB-ARBA"/>
</dbReference>
<feature type="region of interest" description="Disordered" evidence="1">
    <location>
        <begin position="41"/>
        <end position="63"/>
    </location>
</feature>
<dbReference type="GO" id="GO:0006508">
    <property type="term" value="P:proteolysis"/>
    <property type="evidence" value="ECO:0007669"/>
    <property type="project" value="UniProtKB-KW"/>
</dbReference>
<keyword evidence="4" id="KW-0645">Protease</keyword>
<feature type="transmembrane region" description="Helical" evidence="2">
    <location>
        <begin position="85"/>
        <end position="104"/>
    </location>
</feature>
<dbReference type="GeneID" id="39847030"/>
<keyword evidence="2" id="KW-0812">Transmembrane</keyword>
<keyword evidence="2" id="KW-0472">Membrane</keyword>
<dbReference type="OrthoDB" id="214851at2157"/>
<dbReference type="RefSeq" id="WP_049993926.1">
    <property type="nucleotide sequence ID" value="NZ_CP031310.1"/>
</dbReference>
<dbReference type="GO" id="GO:0008237">
    <property type="term" value="F:metallopeptidase activity"/>
    <property type="evidence" value="ECO:0007669"/>
    <property type="project" value="UniProtKB-KW"/>
</dbReference>
<dbReference type="KEGG" id="hsn:DV733_04155"/>
<sequence length="263" mass="26564">MAPQWAAFVGLTGLVLTAFLGLAWISQQLITEQLPLSEQVTPAGVDPSISSTPQPVSTSTATSPAGVQSVSTGALLANVAVTQGLFGVVLVGGAAGFAIPAWAFGLGNDALTLTNLGWGVGLGVGLWLASEFGSRVVDAAGIEYDEGLRELLAPDSRGGWVVLLGLVLPVIAGVEELVFRGAAIGVVAAGLNVSPWTMAVVSSFGFAMGHGAQGRAGIVVTGMLGFVLATAYVLTGSLLTVIVAHYLVNALEFVVHEGLGIAE</sequence>
<feature type="transmembrane region" description="Helical" evidence="2">
    <location>
        <begin position="218"/>
        <end position="248"/>
    </location>
</feature>
<dbReference type="InterPro" id="IPR003675">
    <property type="entry name" value="Rce1/LyrA-like_dom"/>
</dbReference>
<protein>
    <submittedName>
        <fullName evidence="4">CPBP family intramembrane metalloprotease</fullName>
    </submittedName>
</protein>
<keyword evidence="4" id="KW-0378">Hydrolase</keyword>
<dbReference type="Pfam" id="PF02517">
    <property type="entry name" value="Rce1-like"/>
    <property type="match status" value="1"/>
</dbReference>
<keyword evidence="5" id="KW-1185">Reference proteome</keyword>
<dbReference type="STRING" id="1457250.GCA_000755225_03133"/>
<keyword evidence="2" id="KW-1133">Transmembrane helix</keyword>
<organism evidence="4 5">
    <name type="scientific">Halapricum salinum</name>
    <dbReference type="NCBI Taxonomy" id="1457250"/>
    <lineage>
        <taxon>Archaea</taxon>
        <taxon>Methanobacteriati</taxon>
        <taxon>Methanobacteriota</taxon>
        <taxon>Stenosarchaea group</taxon>
        <taxon>Halobacteria</taxon>
        <taxon>Halobacteriales</taxon>
        <taxon>Haloarculaceae</taxon>
        <taxon>Halapricum</taxon>
    </lineage>
</organism>
<feature type="compositionally biased region" description="Polar residues" evidence="1">
    <location>
        <begin position="48"/>
        <end position="63"/>
    </location>
</feature>
<dbReference type="PANTHER" id="PTHR36435:SF1">
    <property type="entry name" value="CAAX AMINO TERMINAL PROTEASE FAMILY PROTEIN"/>
    <property type="match status" value="1"/>
</dbReference>
<dbReference type="PANTHER" id="PTHR36435">
    <property type="entry name" value="SLR1288 PROTEIN"/>
    <property type="match status" value="1"/>
</dbReference>
<feature type="domain" description="CAAX prenyl protease 2/Lysostaphin resistance protein A-like" evidence="3">
    <location>
        <begin position="160"/>
        <end position="251"/>
    </location>
</feature>
<dbReference type="Proteomes" id="UP000296706">
    <property type="component" value="Chromosome"/>
</dbReference>
<gene>
    <name evidence="4" type="ORF">DV733_04155</name>
</gene>
<accession>A0A4D6H9K6</accession>
<evidence type="ECO:0000313" key="5">
    <source>
        <dbReference type="Proteomes" id="UP000296706"/>
    </source>
</evidence>
<dbReference type="InterPro" id="IPR052710">
    <property type="entry name" value="CAAX_protease"/>
</dbReference>
<reference evidence="4 5" key="1">
    <citation type="journal article" date="2019" name="Nat. Commun.">
        <title>A new type of DNA phosphorothioation-based antiviral system in archaea.</title>
        <authorList>
            <person name="Xiong L."/>
            <person name="Liu S."/>
            <person name="Chen S."/>
            <person name="Xiao Y."/>
            <person name="Zhu B."/>
            <person name="Gao Y."/>
            <person name="Zhang Y."/>
            <person name="Chen B."/>
            <person name="Luo J."/>
            <person name="Deng Z."/>
            <person name="Chen X."/>
            <person name="Wang L."/>
            <person name="Chen S."/>
        </authorList>
    </citation>
    <scope>NUCLEOTIDE SEQUENCE [LARGE SCALE GENOMIC DNA]</scope>
    <source>
        <strain evidence="4 5">CBA1105</strain>
    </source>
</reference>
<feature type="transmembrane region" description="Helical" evidence="2">
    <location>
        <begin position="6"/>
        <end position="25"/>
    </location>
</feature>
<evidence type="ECO:0000313" key="4">
    <source>
        <dbReference type="EMBL" id="QCC50480.1"/>
    </source>
</evidence>
<evidence type="ECO:0000259" key="3">
    <source>
        <dbReference type="Pfam" id="PF02517"/>
    </source>
</evidence>
<keyword evidence="4" id="KW-0482">Metalloprotease</keyword>
<dbReference type="EMBL" id="CP031310">
    <property type="protein sequence ID" value="QCC50480.1"/>
    <property type="molecule type" value="Genomic_DNA"/>
</dbReference>
<dbReference type="AlphaFoldDB" id="A0A4D6H9K6"/>